<name>A0A290XAV1_9GAMM</name>
<protein>
    <submittedName>
        <fullName evidence="2">Uncharacterized protein</fullName>
    </submittedName>
</protein>
<evidence type="ECO:0000313" key="3">
    <source>
        <dbReference type="Proteomes" id="UP000218968"/>
    </source>
</evidence>
<dbReference type="RefSeq" id="WP_096296559.1">
    <property type="nucleotide sequence ID" value="NZ_CP023406.1"/>
</dbReference>
<dbReference type="OrthoDB" id="7069302at2"/>
<dbReference type="Proteomes" id="UP000218968">
    <property type="component" value="Chromosome"/>
</dbReference>
<evidence type="ECO:0000313" key="2">
    <source>
        <dbReference type="EMBL" id="ATD66229.1"/>
    </source>
</evidence>
<keyword evidence="1" id="KW-0472">Membrane</keyword>
<feature type="transmembrane region" description="Helical" evidence="1">
    <location>
        <begin position="7"/>
        <end position="27"/>
    </location>
</feature>
<keyword evidence="1" id="KW-0812">Transmembrane</keyword>
<proteinExistence type="predicted"/>
<dbReference type="AlphaFoldDB" id="A0A290XAV1"/>
<reference evidence="3" key="1">
    <citation type="submission" date="2017-09" db="EMBL/GenBank/DDBJ databases">
        <title>Luteimonas liuhanmingii sp.nov., isolated from the intestinal contents of Tibetan Plateau Pika in Yushu, Qinghai Province, China.</title>
        <authorList>
            <person name="Gui Z."/>
        </authorList>
    </citation>
    <scope>NUCLEOTIDE SEQUENCE [LARGE SCALE GENOMIC DNA]</scope>
    <source>
        <strain evidence="3">100111</strain>
    </source>
</reference>
<keyword evidence="1" id="KW-1133">Transmembrane helix</keyword>
<dbReference type="EMBL" id="CP023406">
    <property type="protein sequence ID" value="ATD66229.1"/>
    <property type="molecule type" value="Genomic_DNA"/>
</dbReference>
<organism evidence="2 3">
    <name type="scientific">Luteimonas chenhongjianii</name>
    <dbReference type="NCBI Taxonomy" id="2006110"/>
    <lineage>
        <taxon>Bacteria</taxon>
        <taxon>Pseudomonadati</taxon>
        <taxon>Pseudomonadota</taxon>
        <taxon>Gammaproteobacteria</taxon>
        <taxon>Lysobacterales</taxon>
        <taxon>Lysobacteraceae</taxon>
        <taxon>Luteimonas</taxon>
    </lineage>
</organism>
<dbReference type="KEGG" id="lum:CNR27_01170"/>
<sequence>MSNTAKLALGLFVAFGAIRVIDFIFYGQQMRDLLAGTGLLLIAYGIYKNGFRSTDFHTAGSLRIDRRHGVGACGNCHALLAVSTNSSFKPTPIRDVA</sequence>
<keyword evidence="3" id="KW-1185">Reference proteome</keyword>
<gene>
    <name evidence="2" type="ORF">CNR27_01170</name>
</gene>
<evidence type="ECO:0000256" key="1">
    <source>
        <dbReference type="SAM" id="Phobius"/>
    </source>
</evidence>
<accession>A0A290XAV1</accession>